<sequence>MFVETPISFVPEKQFPHLNIKYIDLNEIGQGGPEIGKLLINDILVSKHLFGGPFLKDENFIYLPIYLKSFFHKGFKIAKVDFKTFEIEMLGNFKNLINLYKIDKTFIYYFTDLDGTLSNKIIK</sequence>
<dbReference type="Proteomes" id="UP000319175">
    <property type="component" value="Unassembled WGS sequence"/>
</dbReference>
<organism evidence="1 2">
    <name type="scientific">Flavobacterium microcysteis</name>
    <dbReference type="NCBI Taxonomy" id="2596891"/>
    <lineage>
        <taxon>Bacteria</taxon>
        <taxon>Pseudomonadati</taxon>
        <taxon>Bacteroidota</taxon>
        <taxon>Flavobacteriia</taxon>
        <taxon>Flavobacteriales</taxon>
        <taxon>Flavobacteriaceae</taxon>
        <taxon>Flavobacterium</taxon>
    </lineage>
</organism>
<evidence type="ECO:0000313" key="1">
    <source>
        <dbReference type="EMBL" id="TPD69785.1"/>
    </source>
</evidence>
<reference evidence="1 2" key="2">
    <citation type="submission" date="2019-06" db="EMBL/GenBank/DDBJ databases">
        <authorList>
            <person name="Seo Y."/>
        </authorList>
    </citation>
    <scope>NUCLEOTIDE SEQUENCE [LARGE SCALE GENOMIC DNA]</scope>
    <source>
        <strain evidence="1 2">MaA-Y11</strain>
    </source>
</reference>
<accession>A0A501QC37</accession>
<dbReference type="OrthoDB" id="1368127at2"/>
<keyword evidence="2" id="KW-1185">Reference proteome</keyword>
<protein>
    <submittedName>
        <fullName evidence="1">Uncharacterized protein</fullName>
    </submittedName>
</protein>
<comment type="caution">
    <text evidence="1">The sequence shown here is derived from an EMBL/GenBank/DDBJ whole genome shotgun (WGS) entry which is preliminary data.</text>
</comment>
<dbReference type="EMBL" id="VFJE01000053">
    <property type="protein sequence ID" value="TPD69785.1"/>
    <property type="molecule type" value="Genomic_DNA"/>
</dbReference>
<dbReference type="AlphaFoldDB" id="A0A501QC37"/>
<dbReference type="RefSeq" id="WP_140000412.1">
    <property type="nucleotide sequence ID" value="NZ_VFJE01000053.1"/>
</dbReference>
<gene>
    <name evidence="1" type="ORF">FJA49_07715</name>
</gene>
<reference evidence="1 2" key="1">
    <citation type="submission" date="2019-06" db="EMBL/GenBank/DDBJ databases">
        <title>Flavobacterium sp. MaA-Y11 from geoumgang.</title>
        <authorList>
            <person name="Jeong S."/>
        </authorList>
    </citation>
    <scope>NUCLEOTIDE SEQUENCE [LARGE SCALE GENOMIC DNA]</scope>
    <source>
        <strain evidence="1 2">MaA-Y11</strain>
    </source>
</reference>
<evidence type="ECO:0000313" key="2">
    <source>
        <dbReference type="Proteomes" id="UP000319175"/>
    </source>
</evidence>
<proteinExistence type="predicted"/>
<name>A0A501QC37_9FLAO</name>